<dbReference type="SUPFAM" id="SSF48371">
    <property type="entry name" value="ARM repeat"/>
    <property type="match status" value="2"/>
</dbReference>
<comment type="subcellular location">
    <subcellularLocation>
        <location evidence="2">Mitochondrion inner membrane</location>
    </subcellularLocation>
</comment>
<dbReference type="GO" id="GO:0061617">
    <property type="term" value="C:MICOS complex"/>
    <property type="evidence" value="ECO:0007669"/>
    <property type="project" value="InterPro"/>
</dbReference>
<evidence type="ECO:0000256" key="1">
    <source>
        <dbReference type="ARBA" id="ARBA00002689"/>
    </source>
</evidence>
<keyword evidence="12" id="KW-0175">Coiled coil</keyword>
<comment type="caution">
    <text evidence="15">The sequence shown here is derived from an EMBL/GenBank/DDBJ whole genome shotgun (WGS) entry which is preliminary data.</text>
</comment>
<evidence type="ECO:0000256" key="12">
    <source>
        <dbReference type="SAM" id="Coils"/>
    </source>
</evidence>
<feature type="compositionally biased region" description="Low complexity" evidence="13">
    <location>
        <begin position="836"/>
        <end position="851"/>
    </location>
</feature>
<evidence type="ECO:0000256" key="2">
    <source>
        <dbReference type="ARBA" id="ARBA00004273"/>
    </source>
</evidence>
<keyword evidence="5 15" id="KW-0396">Initiation factor</keyword>
<dbReference type="GO" id="GO:0016281">
    <property type="term" value="C:eukaryotic translation initiation factor 4F complex"/>
    <property type="evidence" value="ECO:0007669"/>
    <property type="project" value="TreeGrafter"/>
</dbReference>
<comment type="similarity">
    <text evidence="3">Belongs to the eukaryotic initiation factor 4G family.</text>
</comment>
<dbReference type="PROSITE" id="PS51366">
    <property type="entry name" value="MI"/>
    <property type="match status" value="1"/>
</dbReference>
<evidence type="ECO:0000256" key="9">
    <source>
        <dbReference type="ARBA" id="ARBA00022989"/>
    </source>
</evidence>
<feature type="domain" description="MI" evidence="14">
    <location>
        <begin position="597"/>
        <end position="722"/>
    </location>
</feature>
<dbReference type="AlphaFoldDB" id="A0A2P6V6T2"/>
<keyword evidence="11" id="KW-0472">Membrane</keyword>
<feature type="region of interest" description="Disordered" evidence="13">
    <location>
        <begin position="830"/>
        <end position="859"/>
    </location>
</feature>
<protein>
    <submittedName>
        <fullName evidence="15">Eukaryotic initiation factor iso-4F subunit p82-34</fullName>
    </submittedName>
</protein>
<evidence type="ECO:0000256" key="7">
    <source>
        <dbReference type="ARBA" id="ARBA00022792"/>
    </source>
</evidence>
<evidence type="ECO:0000256" key="3">
    <source>
        <dbReference type="ARBA" id="ARBA00005775"/>
    </source>
</evidence>
<evidence type="ECO:0000259" key="14">
    <source>
        <dbReference type="PROSITE" id="PS51366"/>
    </source>
</evidence>
<dbReference type="SMART" id="SM00543">
    <property type="entry name" value="MIF4G"/>
    <property type="match status" value="1"/>
</dbReference>
<evidence type="ECO:0000256" key="4">
    <source>
        <dbReference type="ARBA" id="ARBA00006792"/>
    </source>
</evidence>
<evidence type="ECO:0000256" key="8">
    <source>
        <dbReference type="ARBA" id="ARBA00022917"/>
    </source>
</evidence>
<evidence type="ECO:0000256" key="5">
    <source>
        <dbReference type="ARBA" id="ARBA00022540"/>
    </source>
</evidence>
<keyword evidence="10" id="KW-0496">Mitochondrion</keyword>
<keyword evidence="8" id="KW-0648">Protein biosynthesis</keyword>
<keyword evidence="9" id="KW-1133">Transmembrane helix</keyword>
<feature type="compositionally biased region" description="Low complexity" evidence="13">
    <location>
        <begin position="178"/>
        <end position="191"/>
    </location>
</feature>
<evidence type="ECO:0000256" key="6">
    <source>
        <dbReference type="ARBA" id="ARBA00022692"/>
    </source>
</evidence>
<dbReference type="InterPro" id="IPR003891">
    <property type="entry name" value="Initiation_fac_eIF4g_MI"/>
</dbReference>
<dbReference type="PANTHER" id="PTHR23253:SF9">
    <property type="entry name" value="EUKARYOTIC TRANSLATION INITIATION FACTOR 4 GAMMA 2"/>
    <property type="match status" value="1"/>
</dbReference>
<reference evidence="15 16" key="1">
    <citation type="journal article" date="2018" name="Plant J.">
        <title>Genome sequences of Chlorella sorokiniana UTEX 1602 and Micractinium conductrix SAG 241.80: implications to maltose excretion by a green alga.</title>
        <authorList>
            <person name="Arriola M.B."/>
            <person name="Velmurugan N."/>
            <person name="Zhang Y."/>
            <person name="Plunkett M.H."/>
            <person name="Hondzo H."/>
            <person name="Barney B.M."/>
        </authorList>
    </citation>
    <scope>NUCLEOTIDE SEQUENCE [LARGE SCALE GENOMIC DNA]</scope>
    <source>
        <strain evidence="15 16">SAG 241.80</strain>
    </source>
</reference>
<evidence type="ECO:0000313" key="16">
    <source>
        <dbReference type="Proteomes" id="UP000239649"/>
    </source>
</evidence>
<dbReference type="PANTHER" id="PTHR23253">
    <property type="entry name" value="EUKARYOTIC TRANSLATION INITIATION FACTOR 4 GAMMA"/>
    <property type="match status" value="1"/>
</dbReference>
<evidence type="ECO:0000313" key="15">
    <source>
        <dbReference type="EMBL" id="PSC69791.1"/>
    </source>
</evidence>
<dbReference type="Pfam" id="PF04418">
    <property type="entry name" value="DUF543"/>
    <property type="match status" value="1"/>
</dbReference>
<dbReference type="STRING" id="554055.A0A2P6V6T2"/>
<dbReference type="InterPro" id="IPR003890">
    <property type="entry name" value="MIF4G-like_typ-3"/>
</dbReference>
<sequence length="961" mass="103195">MADKQEREQQPASGTSYFSDSRWDAALDLMVRRTAYGMLTGGALALFILRAPTARATALGLGAGFGLGSAYQANQDVFHSLFGGAGAGLKKVVASAPPEERKKKPPGETIRYSRDFLMKFVQKYTRAPQELQYGNSDILLAADDPGRQEQQQLLQRVAADEADERDWRSRSALPPQQPAGAAQQQGGQQQGWREPGTSSGGAAAAASAAPSSAAAPAAASAAPGGGASENAKIQKATDIGRTAWHAGTEVEGVDQTLRKVKGILNKLTPEKFERLLGQMIPMVNSYEVLRGTISQVFENAVAQPTFVAMYADLCRELDAALPEFYQPGEDKPTSFRKMLANTCQEEYETTEEARKELKSLTGYERDDAERRAKQRLLGNIRLIAELFNKQMVNDRIMLLILADLLGGAANDPPEDSVEAVCELLATAGAELERSSKGRPRLDAAFRQLDRLSNASRVYPSRIRFVMKDVMETRAQHWVARRETFTAKKLEDIRSEAQAELGIMDVIPVAGLDQLQPLAAALLPLAAKRADEVELFPAFKSSDAGWAQARGNKGDSAGGGKFSAFLGDYVAVPTETAEAAPVPGPSGRAPRTDLSPEKRESLGKSLFSDYLSDPRIDEAVGAAQELDAGGFMPKLVQIGLVRAFEAVSEKEQLQLVDLLAALGARAVLGGDDIKSGIEGLLEQSPLDDMALDIPTAPRLLGRLVGAAAGGNLLGLDFAGSVAAAVESAEPRRAFLAAAFKGVQEAGGDERLQQLVGEGKLDLPKLLAADPEFDPADLPAPADFLRQQGLAAEPAASRRALLGGVAVGLAALLPPVRWAAAADDSNGIAVPEAQQQQEPSSGAPAAEGGALPERSPVPLTPEELERQAAAKLLEEEEERRKARRRKKGRIRELEEIRAELAEKELVLLEKEKELLEKDQTVMVLREELEIEKKLRTLLTKEKEKAEEEATLAMGLCTGSSMLP</sequence>
<keyword evidence="7" id="KW-0999">Mitochondrion inner membrane</keyword>
<organism evidence="15 16">
    <name type="scientific">Micractinium conductrix</name>
    <dbReference type="NCBI Taxonomy" id="554055"/>
    <lineage>
        <taxon>Eukaryota</taxon>
        <taxon>Viridiplantae</taxon>
        <taxon>Chlorophyta</taxon>
        <taxon>core chlorophytes</taxon>
        <taxon>Trebouxiophyceae</taxon>
        <taxon>Chlorellales</taxon>
        <taxon>Chlorellaceae</taxon>
        <taxon>Chlorella clade</taxon>
        <taxon>Micractinium</taxon>
    </lineage>
</organism>
<feature type="region of interest" description="Disordered" evidence="13">
    <location>
        <begin position="575"/>
        <end position="597"/>
    </location>
</feature>
<accession>A0A2P6V6T2</accession>
<comment type="function">
    <text evidence="1">Component of the MICOS complex, a large protein complex of the mitochondrial inner membrane that plays crucial roles in the maintenance of crista junctions, inner membrane architecture, and formation of contact sites to the outer membrane.</text>
</comment>
<feature type="region of interest" description="Disordered" evidence="13">
    <location>
        <begin position="149"/>
        <end position="207"/>
    </location>
</feature>
<dbReference type="InterPro" id="IPR007512">
    <property type="entry name" value="Mic10"/>
</dbReference>
<evidence type="ECO:0000256" key="10">
    <source>
        <dbReference type="ARBA" id="ARBA00023128"/>
    </source>
</evidence>
<keyword evidence="16" id="KW-1185">Reference proteome</keyword>
<dbReference type="Gene3D" id="1.25.40.180">
    <property type="match status" value="2"/>
</dbReference>
<dbReference type="Pfam" id="PF02854">
    <property type="entry name" value="MIF4G"/>
    <property type="match status" value="1"/>
</dbReference>
<keyword evidence="6" id="KW-0812">Transmembrane</keyword>
<evidence type="ECO:0000256" key="11">
    <source>
        <dbReference type="ARBA" id="ARBA00023136"/>
    </source>
</evidence>
<name>A0A2P6V6T2_9CHLO</name>
<gene>
    <name evidence="15" type="ORF">C2E20_6762</name>
</gene>
<proteinExistence type="inferred from homology"/>
<dbReference type="OrthoDB" id="514777at2759"/>
<dbReference type="EMBL" id="LHPF02000024">
    <property type="protein sequence ID" value="PSC69791.1"/>
    <property type="molecule type" value="Genomic_DNA"/>
</dbReference>
<comment type="similarity">
    <text evidence="4">Belongs to the MICOS complex subunit Mic10 family.</text>
</comment>
<evidence type="ECO:0000256" key="13">
    <source>
        <dbReference type="SAM" id="MobiDB-lite"/>
    </source>
</evidence>
<dbReference type="Proteomes" id="UP000239649">
    <property type="component" value="Unassembled WGS sequence"/>
</dbReference>
<feature type="coiled-coil region" evidence="12">
    <location>
        <begin position="863"/>
        <end position="946"/>
    </location>
</feature>
<dbReference type="GO" id="GO:0003729">
    <property type="term" value="F:mRNA binding"/>
    <property type="evidence" value="ECO:0007669"/>
    <property type="project" value="TreeGrafter"/>
</dbReference>
<dbReference type="InterPro" id="IPR016024">
    <property type="entry name" value="ARM-type_fold"/>
</dbReference>
<dbReference type="Pfam" id="PF02847">
    <property type="entry name" value="MA3"/>
    <property type="match status" value="1"/>
</dbReference>
<dbReference type="GO" id="GO:0003743">
    <property type="term" value="F:translation initiation factor activity"/>
    <property type="evidence" value="ECO:0007669"/>
    <property type="project" value="UniProtKB-KW"/>
</dbReference>